<keyword evidence="2" id="KW-1185">Reference proteome</keyword>
<dbReference type="VEuPathDB" id="VectorBase:GBRI025910"/>
<dbReference type="EnsemblMetazoa" id="GBRI025910-RA">
    <property type="protein sequence ID" value="GBRI025910-PA"/>
    <property type="gene ID" value="GBRI025910"/>
</dbReference>
<sequence>MQKATANIVQRWRQYKDNVPTRTTPPSSSYRKHLKGLYYLISLNIKVLYCSASTESISEMPTCHKDIYNKNSIDENNIPLVFVLYVFLSSTTTATITATTINMCKYSDENAKPQKP</sequence>
<organism evidence="1 2">
    <name type="scientific">Glossina brevipalpis</name>
    <dbReference type="NCBI Taxonomy" id="37001"/>
    <lineage>
        <taxon>Eukaryota</taxon>
        <taxon>Metazoa</taxon>
        <taxon>Ecdysozoa</taxon>
        <taxon>Arthropoda</taxon>
        <taxon>Hexapoda</taxon>
        <taxon>Insecta</taxon>
        <taxon>Pterygota</taxon>
        <taxon>Neoptera</taxon>
        <taxon>Endopterygota</taxon>
        <taxon>Diptera</taxon>
        <taxon>Brachycera</taxon>
        <taxon>Muscomorpha</taxon>
        <taxon>Hippoboscoidea</taxon>
        <taxon>Glossinidae</taxon>
        <taxon>Glossina</taxon>
    </lineage>
</organism>
<dbReference type="AlphaFoldDB" id="A0A1A9WNA6"/>
<name>A0A1A9WNA6_9MUSC</name>
<protein>
    <submittedName>
        <fullName evidence="1">Uncharacterized protein</fullName>
    </submittedName>
</protein>
<reference evidence="2" key="1">
    <citation type="submission" date="2014-03" db="EMBL/GenBank/DDBJ databases">
        <authorList>
            <person name="Aksoy S."/>
            <person name="Warren W."/>
            <person name="Wilson R.K."/>
        </authorList>
    </citation>
    <scope>NUCLEOTIDE SEQUENCE [LARGE SCALE GENOMIC DNA]</scope>
    <source>
        <strain evidence="2">IAEA</strain>
    </source>
</reference>
<proteinExistence type="predicted"/>
<reference evidence="1" key="2">
    <citation type="submission" date="2020-05" db="UniProtKB">
        <authorList>
            <consortium name="EnsemblMetazoa"/>
        </authorList>
    </citation>
    <scope>IDENTIFICATION</scope>
    <source>
        <strain evidence="1">IAEA</strain>
    </source>
</reference>
<accession>A0A1A9WNA6</accession>
<evidence type="ECO:0000313" key="1">
    <source>
        <dbReference type="EnsemblMetazoa" id="GBRI025910-PA"/>
    </source>
</evidence>
<evidence type="ECO:0000313" key="2">
    <source>
        <dbReference type="Proteomes" id="UP000091820"/>
    </source>
</evidence>
<dbReference type="Proteomes" id="UP000091820">
    <property type="component" value="Unassembled WGS sequence"/>
</dbReference>